<protein>
    <submittedName>
        <fullName evidence="2">Uncharacterized protein</fullName>
    </submittedName>
</protein>
<comment type="caution">
    <text evidence="2">The sequence shown here is derived from an EMBL/GenBank/DDBJ whole genome shotgun (WGS) entry which is preliminary data.</text>
</comment>
<evidence type="ECO:0000256" key="1">
    <source>
        <dbReference type="SAM" id="Phobius"/>
    </source>
</evidence>
<accession>A0A7W7W3I0</accession>
<dbReference type="AlphaFoldDB" id="A0A7W7W3I0"/>
<keyword evidence="1" id="KW-1133">Transmembrane helix</keyword>
<reference evidence="2 3" key="1">
    <citation type="submission" date="2020-08" db="EMBL/GenBank/DDBJ databases">
        <title>Sequencing the genomes of 1000 actinobacteria strains.</title>
        <authorList>
            <person name="Klenk H.-P."/>
        </authorList>
    </citation>
    <scope>NUCLEOTIDE SEQUENCE [LARGE SCALE GENOMIC DNA]</scope>
    <source>
        <strain evidence="2 3">DSM 102030</strain>
    </source>
</reference>
<feature type="transmembrane region" description="Helical" evidence="1">
    <location>
        <begin position="6"/>
        <end position="26"/>
    </location>
</feature>
<keyword evidence="1" id="KW-0472">Membrane</keyword>
<dbReference type="Proteomes" id="UP000523007">
    <property type="component" value="Unassembled WGS sequence"/>
</dbReference>
<organism evidence="2 3">
    <name type="scientific">Lipingzhangella halophila</name>
    <dbReference type="NCBI Taxonomy" id="1783352"/>
    <lineage>
        <taxon>Bacteria</taxon>
        <taxon>Bacillati</taxon>
        <taxon>Actinomycetota</taxon>
        <taxon>Actinomycetes</taxon>
        <taxon>Streptosporangiales</taxon>
        <taxon>Nocardiopsidaceae</taxon>
        <taxon>Lipingzhangella</taxon>
    </lineage>
</organism>
<name>A0A7W7W3I0_9ACTN</name>
<evidence type="ECO:0000313" key="3">
    <source>
        <dbReference type="Proteomes" id="UP000523007"/>
    </source>
</evidence>
<gene>
    <name evidence="2" type="ORF">F4561_002649</name>
</gene>
<evidence type="ECO:0000313" key="2">
    <source>
        <dbReference type="EMBL" id="MBB4931829.1"/>
    </source>
</evidence>
<sequence length="182" mass="20695">MNDVLTSMALPAAVAGVVTLLIEWIAKPRLEARKERILAAHQGRFEVLKSCVHISAKLAMLRHNEVSSPETWPEIQRTLRDARSDLETLAHRIEEQLPLLYFTDRTETISVVAWFSGLVRGSAVSQKWHAEVAEQLTGPAVWTTDMLQLPRWTIAHRRARREVWRLMKAEDRGPGDEETTPA</sequence>
<dbReference type="EMBL" id="JACHJT010000001">
    <property type="protein sequence ID" value="MBB4931829.1"/>
    <property type="molecule type" value="Genomic_DNA"/>
</dbReference>
<dbReference type="RefSeq" id="WP_184578621.1">
    <property type="nucleotide sequence ID" value="NZ_JACHJT010000001.1"/>
</dbReference>
<keyword evidence="3" id="KW-1185">Reference proteome</keyword>
<proteinExistence type="predicted"/>
<keyword evidence="1" id="KW-0812">Transmembrane</keyword>